<gene>
    <name evidence="1" type="ORF">WL29_10530</name>
</gene>
<comment type="caution">
    <text evidence="1">The sequence shown here is derived from an EMBL/GenBank/DDBJ whole genome shotgun (WGS) entry which is preliminary data.</text>
</comment>
<dbReference type="NCBIfam" id="NF038054">
    <property type="entry name" value="T3SS_SctI"/>
    <property type="match status" value="1"/>
</dbReference>
<dbReference type="AlphaFoldDB" id="A0A106PFK9"/>
<sequence>MSLDDRLVQAFSQSAVSAGMEKDAIMQRLEQPNAVTDPAELFQLQLRTSNYNLEVSTISTLTRKAVSAVEGLIRS</sequence>
<dbReference type="EMBL" id="LPHD01000256">
    <property type="protein sequence ID" value="KWA67281.1"/>
    <property type="molecule type" value="Genomic_DNA"/>
</dbReference>
<dbReference type="InterPro" id="IPR047754">
    <property type="entry name" value="T3SS_SctI-like"/>
</dbReference>
<evidence type="ECO:0000313" key="2">
    <source>
        <dbReference type="Proteomes" id="UP000060630"/>
    </source>
</evidence>
<evidence type="ECO:0000313" key="1">
    <source>
        <dbReference type="EMBL" id="KWA67281.1"/>
    </source>
</evidence>
<reference evidence="1 2" key="1">
    <citation type="submission" date="2015-11" db="EMBL/GenBank/DDBJ databases">
        <title>Expanding the genomic diversity of Burkholderia species for the development of highly accurate diagnostics.</title>
        <authorList>
            <person name="Sahl J."/>
            <person name="Keim P."/>
            <person name="Wagner D."/>
        </authorList>
    </citation>
    <scope>NUCLEOTIDE SEQUENCE [LARGE SCALE GENOMIC DNA]</scope>
    <source>
        <strain evidence="1 2">MSMB2087WGS</strain>
    </source>
</reference>
<accession>A0A106PFK9</accession>
<dbReference type="Proteomes" id="UP000060630">
    <property type="component" value="Unassembled WGS sequence"/>
</dbReference>
<name>A0A106PFK9_9BURK</name>
<proteinExistence type="predicted"/>
<protein>
    <submittedName>
        <fullName evidence="1">Type III secretion system protein PrgJ</fullName>
    </submittedName>
</protein>
<organism evidence="1 2">
    <name type="scientific">Burkholderia ubonensis</name>
    <dbReference type="NCBI Taxonomy" id="101571"/>
    <lineage>
        <taxon>Bacteria</taxon>
        <taxon>Pseudomonadati</taxon>
        <taxon>Pseudomonadota</taxon>
        <taxon>Betaproteobacteria</taxon>
        <taxon>Burkholderiales</taxon>
        <taxon>Burkholderiaceae</taxon>
        <taxon>Burkholderia</taxon>
        <taxon>Burkholderia cepacia complex</taxon>
    </lineage>
</organism>